<evidence type="ECO:0000256" key="1">
    <source>
        <dbReference type="SAM" id="Phobius"/>
    </source>
</evidence>
<dbReference type="AlphaFoldDB" id="A0A2P2R3R3"/>
<evidence type="ECO:0000313" key="2">
    <source>
        <dbReference type="EMBL" id="MBX73764.1"/>
    </source>
</evidence>
<keyword evidence="1" id="KW-0812">Transmembrane</keyword>
<sequence>MKGQNYNTFNVLKCLDILIIAFGSVQCMGSMCIIKHKA</sequence>
<feature type="transmembrane region" description="Helical" evidence="1">
    <location>
        <begin position="15"/>
        <end position="34"/>
    </location>
</feature>
<keyword evidence="1" id="KW-1133">Transmembrane helix</keyword>
<reference evidence="2" key="1">
    <citation type="submission" date="2018-02" db="EMBL/GenBank/DDBJ databases">
        <title>Rhizophora mucronata_Transcriptome.</title>
        <authorList>
            <person name="Meera S.P."/>
            <person name="Sreeshan A."/>
            <person name="Augustine A."/>
        </authorList>
    </citation>
    <scope>NUCLEOTIDE SEQUENCE</scope>
    <source>
        <tissue evidence="2">Leaf</tissue>
    </source>
</reference>
<organism evidence="2">
    <name type="scientific">Rhizophora mucronata</name>
    <name type="common">Asiatic mangrove</name>
    <dbReference type="NCBI Taxonomy" id="61149"/>
    <lineage>
        <taxon>Eukaryota</taxon>
        <taxon>Viridiplantae</taxon>
        <taxon>Streptophyta</taxon>
        <taxon>Embryophyta</taxon>
        <taxon>Tracheophyta</taxon>
        <taxon>Spermatophyta</taxon>
        <taxon>Magnoliopsida</taxon>
        <taxon>eudicotyledons</taxon>
        <taxon>Gunneridae</taxon>
        <taxon>Pentapetalae</taxon>
        <taxon>rosids</taxon>
        <taxon>fabids</taxon>
        <taxon>Malpighiales</taxon>
        <taxon>Rhizophoraceae</taxon>
        <taxon>Rhizophora</taxon>
    </lineage>
</organism>
<keyword evidence="1" id="KW-0472">Membrane</keyword>
<name>A0A2P2R3R3_RHIMU</name>
<proteinExistence type="predicted"/>
<dbReference type="EMBL" id="GGEC01093280">
    <property type="protein sequence ID" value="MBX73764.1"/>
    <property type="molecule type" value="Transcribed_RNA"/>
</dbReference>
<protein>
    <submittedName>
        <fullName evidence="2">Uncharacterized protein</fullName>
    </submittedName>
</protein>
<accession>A0A2P2R3R3</accession>